<proteinExistence type="predicted"/>
<feature type="compositionally biased region" description="Acidic residues" evidence="2">
    <location>
        <begin position="17"/>
        <end position="33"/>
    </location>
</feature>
<feature type="region of interest" description="Disordered" evidence="2">
    <location>
        <begin position="171"/>
        <end position="282"/>
    </location>
</feature>
<dbReference type="InterPro" id="IPR001841">
    <property type="entry name" value="Znf_RING"/>
</dbReference>
<dbReference type="PROSITE" id="PS50089">
    <property type="entry name" value="ZF_RING_2"/>
    <property type="match status" value="1"/>
</dbReference>
<dbReference type="Proteomes" id="UP000799440">
    <property type="component" value="Unassembled WGS sequence"/>
</dbReference>
<keyword evidence="5" id="KW-1185">Reference proteome</keyword>
<dbReference type="OrthoDB" id="1431934at2759"/>
<evidence type="ECO:0000256" key="1">
    <source>
        <dbReference type="PROSITE-ProRule" id="PRU00175"/>
    </source>
</evidence>
<keyword evidence="1" id="KW-0479">Metal-binding</keyword>
<dbReference type="AlphaFoldDB" id="A0A6A6VLS3"/>
<keyword evidence="1" id="KW-0863">Zinc-finger</keyword>
<dbReference type="GO" id="GO:0008270">
    <property type="term" value="F:zinc ion binding"/>
    <property type="evidence" value="ECO:0007669"/>
    <property type="project" value="UniProtKB-KW"/>
</dbReference>
<feature type="region of interest" description="Disordered" evidence="2">
    <location>
        <begin position="393"/>
        <end position="448"/>
    </location>
</feature>
<feature type="region of interest" description="Disordered" evidence="2">
    <location>
        <begin position="1"/>
        <end position="33"/>
    </location>
</feature>
<feature type="compositionally biased region" description="Low complexity" evidence="2">
    <location>
        <begin position="250"/>
        <end position="265"/>
    </location>
</feature>
<dbReference type="EMBL" id="MU006563">
    <property type="protein sequence ID" value="KAF2750746.1"/>
    <property type="molecule type" value="Genomic_DNA"/>
</dbReference>
<name>A0A6A6VLS3_9PLEO</name>
<feature type="compositionally biased region" description="Basic and acidic residues" evidence="2">
    <location>
        <begin position="1"/>
        <end position="16"/>
    </location>
</feature>
<evidence type="ECO:0000313" key="5">
    <source>
        <dbReference type="Proteomes" id="UP000799440"/>
    </source>
</evidence>
<protein>
    <recommendedName>
        <fullName evidence="3">RING-type domain-containing protein</fullName>
    </recommendedName>
</protein>
<evidence type="ECO:0000259" key="3">
    <source>
        <dbReference type="PROSITE" id="PS50089"/>
    </source>
</evidence>
<evidence type="ECO:0000313" key="4">
    <source>
        <dbReference type="EMBL" id="KAF2750746.1"/>
    </source>
</evidence>
<feature type="compositionally biased region" description="Low complexity" evidence="2">
    <location>
        <begin position="203"/>
        <end position="217"/>
    </location>
</feature>
<accession>A0A6A6VLS3</accession>
<sequence>MASIERELGFRDHGPGFDEEEETRSYLDDDEDEEEDAHLLSLLVSSKPKRDSAKAQQVLGLIRITTGFRGINHHRYGKDKERAQRDISIQDAAQDVPLPETLIENGEVRRASAKAQELLGLITAPRGLRRQRRRGGKGIYADTKAFRQAMGWSDEEEDEGGEYAVLVDHESDSEQHRNPQTVSWASSTTSSSSDDEPTFLTAPQTRPTTPQSQRPTSFLLTATPTPDTRKTPSPYDTTPTRSRPPPINFSRPLSQSQQTSPTTPSAPIHKFPPFPPSLVKRDDIGLPRTPPSRGTNLALAKPIFELVPQDIPREAQRRSRRSGKIWLPECLKNRRLSFLEREKGEKTKEKGENGLNDGWKKYETAVVGRARPVDVRGRVLRIRGQAFDVMGGRGRGEDWLGYGRSGSSSEGEDMESLGGSEDEDDEEEEDDEEGESTDDTLWPSLSMSSSSTYSDIVTYYSQPHSRDPDASDVLEDEDGQADHELEQAQPEQQPHICPLCSLSLPPSAFPIRQSTQRCTHAPHICFTCVKAWVEEGLVAGGDVGCPECGEGMGWADCVFFMGYAGDGEERKGGERNGGVVGDNADSNSVALASEAARRNQDGESMKELLGKD</sequence>
<feature type="domain" description="RING-type" evidence="3">
    <location>
        <begin position="497"/>
        <end position="548"/>
    </location>
</feature>
<organism evidence="4 5">
    <name type="scientific">Sporormia fimetaria CBS 119925</name>
    <dbReference type="NCBI Taxonomy" id="1340428"/>
    <lineage>
        <taxon>Eukaryota</taxon>
        <taxon>Fungi</taxon>
        <taxon>Dikarya</taxon>
        <taxon>Ascomycota</taxon>
        <taxon>Pezizomycotina</taxon>
        <taxon>Dothideomycetes</taxon>
        <taxon>Pleosporomycetidae</taxon>
        <taxon>Pleosporales</taxon>
        <taxon>Sporormiaceae</taxon>
        <taxon>Sporormia</taxon>
    </lineage>
</organism>
<gene>
    <name evidence="4" type="ORF">M011DRAFT_474251</name>
</gene>
<feature type="compositionally biased region" description="Acidic residues" evidence="2">
    <location>
        <begin position="410"/>
        <end position="438"/>
    </location>
</feature>
<reference evidence="4" key="1">
    <citation type="journal article" date="2020" name="Stud. Mycol.">
        <title>101 Dothideomycetes genomes: a test case for predicting lifestyles and emergence of pathogens.</title>
        <authorList>
            <person name="Haridas S."/>
            <person name="Albert R."/>
            <person name="Binder M."/>
            <person name="Bloem J."/>
            <person name="Labutti K."/>
            <person name="Salamov A."/>
            <person name="Andreopoulos B."/>
            <person name="Baker S."/>
            <person name="Barry K."/>
            <person name="Bills G."/>
            <person name="Bluhm B."/>
            <person name="Cannon C."/>
            <person name="Castanera R."/>
            <person name="Culley D."/>
            <person name="Daum C."/>
            <person name="Ezra D."/>
            <person name="Gonzalez J."/>
            <person name="Henrissat B."/>
            <person name="Kuo A."/>
            <person name="Liang C."/>
            <person name="Lipzen A."/>
            <person name="Lutzoni F."/>
            <person name="Magnuson J."/>
            <person name="Mondo S."/>
            <person name="Nolan M."/>
            <person name="Ohm R."/>
            <person name="Pangilinan J."/>
            <person name="Park H.-J."/>
            <person name="Ramirez L."/>
            <person name="Alfaro M."/>
            <person name="Sun H."/>
            <person name="Tritt A."/>
            <person name="Yoshinaga Y."/>
            <person name="Zwiers L.-H."/>
            <person name="Turgeon B."/>
            <person name="Goodwin S."/>
            <person name="Spatafora J."/>
            <person name="Crous P."/>
            <person name="Grigoriev I."/>
        </authorList>
    </citation>
    <scope>NUCLEOTIDE SEQUENCE</scope>
    <source>
        <strain evidence="4">CBS 119925</strain>
    </source>
</reference>
<keyword evidence="1" id="KW-0862">Zinc</keyword>
<evidence type="ECO:0000256" key="2">
    <source>
        <dbReference type="SAM" id="MobiDB-lite"/>
    </source>
</evidence>